<accession>A0A5J4TF93</accession>
<feature type="region of interest" description="Disordered" evidence="1">
    <location>
        <begin position="1"/>
        <end position="25"/>
    </location>
</feature>
<organism evidence="2 3">
    <name type="scientific">Streblomastix strix</name>
    <dbReference type="NCBI Taxonomy" id="222440"/>
    <lineage>
        <taxon>Eukaryota</taxon>
        <taxon>Metamonada</taxon>
        <taxon>Preaxostyla</taxon>
        <taxon>Oxymonadida</taxon>
        <taxon>Streblomastigidae</taxon>
        <taxon>Streblomastix</taxon>
    </lineage>
</organism>
<reference evidence="2 3" key="1">
    <citation type="submission" date="2019-03" db="EMBL/GenBank/DDBJ databases">
        <title>Single cell metagenomics reveals metabolic interactions within the superorganism composed of flagellate Streblomastix strix and complex community of Bacteroidetes bacteria on its surface.</title>
        <authorList>
            <person name="Treitli S.C."/>
            <person name="Kolisko M."/>
            <person name="Husnik F."/>
            <person name="Keeling P."/>
            <person name="Hampl V."/>
        </authorList>
    </citation>
    <scope>NUCLEOTIDE SEQUENCE [LARGE SCALE GENOMIC DNA]</scope>
    <source>
        <strain evidence="2">ST1C</strain>
    </source>
</reference>
<dbReference type="AlphaFoldDB" id="A0A5J4TF93"/>
<dbReference type="EMBL" id="SNRW01032393">
    <property type="protein sequence ID" value="KAA6356799.1"/>
    <property type="molecule type" value="Genomic_DNA"/>
</dbReference>
<feature type="non-terminal residue" evidence="2">
    <location>
        <position position="1"/>
    </location>
</feature>
<name>A0A5J4TF93_9EUKA</name>
<gene>
    <name evidence="2" type="ORF">EZS28_047674</name>
</gene>
<dbReference type="Proteomes" id="UP000324800">
    <property type="component" value="Unassembled WGS sequence"/>
</dbReference>
<protein>
    <submittedName>
        <fullName evidence="2">Uncharacterized protein</fullName>
    </submittedName>
</protein>
<proteinExistence type="predicted"/>
<evidence type="ECO:0000313" key="3">
    <source>
        <dbReference type="Proteomes" id="UP000324800"/>
    </source>
</evidence>
<evidence type="ECO:0000256" key="1">
    <source>
        <dbReference type="SAM" id="MobiDB-lite"/>
    </source>
</evidence>
<evidence type="ECO:0000313" key="2">
    <source>
        <dbReference type="EMBL" id="KAA6356799.1"/>
    </source>
</evidence>
<comment type="caution">
    <text evidence="2">The sequence shown here is derived from an EMBL/GenBank/DDBJ whole genome shotgun (WGS) entry which is preliminary data.</text>
</comment>
<sequence>QPTRSPSEQPNSSSQSQSQQQNNQQPTRYYFFFTEGCTKDFWEEKPIYGNVEICGKAFQVEEVNEEEKMMIKKKENEKEDVYYCDNQLDCGDIYDYYSQNELNIEVDYQTADNYF</sequence>